<evidence type="ECO:0000256" key="1">
    <source>
        <dbReference type="ARBA" id="ARBA00004651"/>
    </source>
</evidence>
<evidence type="ECO:0000256" key="8">
    <source>
        <dbReference type="ARBA" id="ARBA00023136"/>
    </source>
</evidence>
<keyword evidence="6 9" id="KW-0769">Symport</keyword>
<evidence type="ECO:0000256" key="4">
    <source>
        <dbReference type="ARBA" id="ARBA00022475"/>
    </source>
</evidence>
<protein>
    <submittedName>
        <fullName evidence="10">Transporter</fullName>
    </submittedName>
</protein>
<feature type="transmembrane region" description="Helical" evidence="9">
    <location>
        <begin position="68"/>
        <end position="92"/>
    </location>
</feature>
<dbReference type="PRINTS" id="PR00175">
    <property type="entry name" value="NAALASMPORT"/>
</dbReference>
<dbReference type="GO" id="GO:0005886">
    <property type="term" value="C:plasma membrane"/>
    <property type="evidence" value="ECO:0007669"/>
    <property type="project" value="UniProtKB-SubCell"/>
</dbReference>
<dbReference type="PANTHER" id="PTHR30330">
    <property type="entry name" value="AGSS FAMILY TRANSPORTER, SODIUM-ALANINE"/>
    <property type="match status" value="1"/>
</dbReference>
<keyword evidence="4 9" id="KW-1003">Cell membrane</keyword>
<keyword evidence="7 9" id="KW-1133">Transmembrane helix</keyword>
<dbReference type="FunFam" id="1.20.1740.10:FF:000004">
    <property type="entry name" value="Sodium:alanine symporter family protein"/>
    <property type="match status" value="1"/>
</dbReference>
<dbReference type="STRING" id="1432562.WN59_12290"/>
<feature type="transmembrane region" description="Helical" evidence="9">
    <location>
        <begin position="212"/>
        <end position="233"/>
    </location>
</feature>
<keyword evidence="11" id="KW-1185">Reference proteome</keyword>
<dbReference type="RefSeq" id="WP_017547555.1">
    <property type="nucleotide sequence ID" value="NZ_LAYZ01000025.1"/>
</dbReference>
<evidence type="ECO:0000256" key="2">
    <source>
        <dbReference type="ARBA" id="ARBA00009261"/>
    </source>
</evidence>
<dbReference type="Pfam" id="PF01235">
    <property type="entry name" value="Na_Ala_symp"/>
    <property type="match status" value="1"/>
</dbReference>
<dbReference type="GO" id="GO:0005283">
    <property type="term" value="F:amino acid:sodium symporter activity"/>
    <property type="evidence" value="ECO:0007669"/>
    <property type="project" value="InterPro"/>
</dbReference>
<comment type="similarity">
    <text evidence="2 9">Belongs to the alanine or glycine:cation symporter (AGCS) (TC 2.A.25) family.</text>
</comment>
<comment type="subcellular location">
    <subcellularLocation>
        <location evidence="1 9">Cell membrane</location>
        <topology evidence="1 9">Multi-pass membrane protein</topology>
    </subcellularLocation>
</comment>
<evidence type="ECO:0000313" key="10">
    <source>
        <dbReference type="EMBL" id="KKK33515.1"/>
    </source>
</evidence>
<gene>
    <name evidence="10" type="ORF">WN59_12290</name>
</gene>
<evidence type="ECO:0000256" key="3">
    <source>
        <dbReference type="ARBA" id="ARBA00022448"/>
    </source>
</evidence>
<dbReference type="PANTHER" id="PTHR30330:SF3">
    <property type="entry name" value="TRANSCRIPTIONAL REGULATOR, LRP FAMILY"/>
    <property type="match status" value="1"/>
</dbReference>
<feature type="transmembrane region" description="Helical" evidence="9">
    <location>
        <begin position="179"/>
        <end position="200"/>
    </location>
</feature>
<sequence length="450" mass="47737">MGAWFTDFTADVSSFVWGLPLIIFLVGTGLFLTIRLTFFSFRMLPYSLKMAFSKSDDKSEGDISHFQALMTALAATVGTGNVVGVATAVVLGGPGAVFWMWMTALVGMATKYSEGVLGVKYRQRNDKGEMSGGPMYYLEHGLGQKWLGVLFAFFAVFAAIFGIGNMIQANAASDVALDVFSIPTWVTGVVMAVLVGMVILGGVKSIGRTAGILVPFMVAFYLIAGIAILILHFDKVPAAFGLIFTDAFTGQAVAGGALGTVIRMGVARGLFSNEAGLGTGGIAAASARTDVPARQALVSMTQVFIDTIVVCSITGVSLTMADMYTSGAEGAALTAQSFEMLLPGGYGDLIVAVTLLTFIFSTILGWGYFGEKCFTYLVGDKFTYLYRLIFVLAIIPGATMSLQTVWNLGDIFNAMMAIPNLIGLLGLSGVVVAETKIFIDIRKKEKQQLG</sequence>
<feature type="transmembrane region" description="Helical" evidence="9">
    <location>
        <begin position="146"/>
        <end position="167"/>
    </location>
</feature>
<keyword evidence="8 9" id="KW-0472">Membrane</keyword>
<evidence type="ECO:0000256" key="5">
    <source>
        <dbReference type="ARBA" id="ARBA00022692"/>
    </source>
</evidence>
<evidence type="ECO:0000256" key="6">
    <source>
        <dbReference type="ARBA" id="ARBA00022847"/>
    </source>
</evidence>
<evidence type="ECO:0000256" key="9">
    <source>
        <dbReference type="RuleBase" id="RU363064"/>
    </source>
</evidence>
<dbReference type="Proteomes" id="UP000034287">
    <property type="component" value="Unassembled WGS sequence"/>
</dbReference>
<evidence type="ECO:0000256" key="7">
    <source>
        <dbReference type="ARBA" id="ARBA00022989"/>
    </source>
</evidence>
<feature type="transmembrane region" description="Helical" evidence="9">
    <location>
        <begin position="384"/>
        <end position="406"/>
    </location>
</feature>
<dbReference type="OrthoDB" id="9804874at2"/>
<name>A0A0M2SLP2_9STAP</name>
<comment type="caution">
    <text evidence="10">The sequence shown here is derived from an EMBL/GenBank/DDBJ whole genome shotgun (WGS) entry which is preliminary data.</text>
</comment>
<reference evidence="10 11" key="1">
    <citation type="submission" date="2015-04" db="EMBL/GenBank/DDBJ databases">
        <title>Taxonomic description and genome sequence of Salinicoccus sediminis sp. nov., a novel hyper halotolerant bacterium isolated from marine sediment.</title>
        <authorList>
            <person name="Mathan Kumar R."/>
            <person name="Kaur G."/>
            <person name="Kumar N."/>
            <person name="Kumar A."/>
            <person name="Singh N.K."/>
            <person name="Kaur N."/>
            <person name="Mayilraj S."/>
        </authorList>
    </citation>
    <scope>NUCLEOTIDE SEQUENCE [LARGE SCALE GENOMIC DNA]</scope>
    <source>
        <strain evidence="10 11">SV-16</strain>
    </source>
</reference>
<dbReference type="Gene3D" id="1.20.1740.10">
    <property type="entry name" value="Amino acid/polyamine transporter I"/>
    <property type="match status" value="1"/>
</dbReference>
<dbReference type="InterPro" id="IPR001463">
    <property type="entry name" value="Na/Ala_symport"/>
</dbReference>
<dbReference type="AlphaFoldDB" id="A0A0M2SLP2"/>
<feature type="transmembrane region" description="Helical" evidence="9">
    <location>
        <begin position="15"/>
        <end position="41"/>
    </location>
</feature>
<feature type="transmembrane region" description="Helical" evidence="9">
    <location>
        <begin position="239"/>
        <end position="262"/>
    </location>
</feature>
<evidence type="ECO:0000313" key="11">
    <source>
        <dbReference type="Proteomes" id="UP000034287"/>
    </source>
</evidence>
<feature type="transmembrane region" description="Helical" evidence="9">
    <location>
        <begin position="349"/>
        <end position="369"/>
    </location>
</feature>
<keyword evidence="3 9" id="KW-0813">Transport</keyword>
<feature type="transmembrane region" description="Helical" evidence="9">
    <location>
        <begin position="418"/>
        <end position="439"/>
    </location>
</feature>
<organism evidence="10 11">
    <name type="scientific">Salinicoccus sediminis</name>
    <dbReference type="NCBI Taxonomy" id="1432562"/>
    <lineage>
        <taxon>Bacteria</taxon>
        <taxon>Bacillati</taxon>
        <taxon>Bacillota</taxon>
        <taxon>Bacilli</taxon>
        <taxon>Bacillales</taxon>
        <taxon>Staphylococcaceae</taxon>
        <taxon>Salinicoccus</taxon>
    </lineage>
</organism>
<accession>A0A0M2SLP2</accession>
<dbReference type="EMBL" id="LAYZ01000025">
    <property type="protein sequence ID" value="KKK33515.1"/>
    <property type="molecule type" value="Genomic_DNA"/>
</dbReference>
<keyword evidence="5 9" id="KW-0812">Transmembrane</keyword>
<dbReference type="NCBIfam" id="TIGR00835">
    <property type="entry name" value="agcS"/>
    <property type="match status" value="1"/>
</dbReference>
<dbReference type="PATRIC" id="fig|1432562.3.peg.2460"/>
<proteinExistence type="inferred from homology"/>
<dbReference type="PROSITE" id="PS00873">
    <property type="entry name" value="NA_ALANINE_SYMP"/>
    <property type="match status" value="1"/>
</dbReference>